<comment type="pathway">
    <text evidence="1">Secondary metabolite biosynthesis; terpenoid biosynthesis.</text>
</comment>
<evidence type="ECO:0000313" key="8">
    <source>
        <dbReference type="Proteomes" id="UP001054252"/>
    </source>
</evidence>
<dbReference type="InterPro" id="IPR018170">
    <property type="entry name" value="Aldo/ket_reductase_CS"/>
</dbReference>
<dbReference type="PIRSF" id="PIRSF000097">
    <property type="entry name" value="AKR"/>
    <property type="match status" value="1"/>
</dbReference>
<feature type="domain" description="NADP-dependent oxidoreductase" evidence="6">
    <location>
        <begin position="27"/>
        <end position="299"/>
    </location>
</feature>
<evidence type="ECO:0000313" key="7">
    <source>
        <dbReference type="EMBL" id="GKV14426.1"/>
    </source>
</evidence>
<dbReference type="PROSITE" id="PS00063">
    <property type="entry name" value="ALDOKETO_REDUCTASE_3"/>
    <property type="match status" value="1"/>
</dbReference>
<dbReference type="CDD" id="cd19124">
    <property type="entry name" value="AKR_AKR4A_4B"/>
    <property type="match status" value="1"/>
</dbReference>
<dbReference type="Proteomes" id="UP001054252">
    <property type="component" value="Unassembled WGS sequence"/>
</dbReference>
<dbReference type="PROSITE" id="PS00062">
    <property type="entry name" value="ALDOKETO_REDUCTASE_2"/>
    <property type="match status" value="1"/>
</dbReference>
<dbReference type="PANTHER" id="PTHR11732">
    <property type="entry name" value="ALDO/KETO REDUCTASE"/>
    <property type="match status" value="1"/>
</dbReference>
<evidence type="ECO:0000256" key="1">
    <source>
        <dbReference type="ARBA" id="ARBA00004721"/>
    </source>
</evidence>
<feature type="site" description="Lowers pKa of active site Tyr" evidence="5">
    <location>
        <position position="93"/>
    </location>
</feature>
<dbReference type="SUPFAM" id="SSF51430">
    <property type="entry name" value="NAD(P)-linked oxidoreductase"/>
    <property type="match status" value="1"/>
</dbReference>
<keyword evidence="8" id="KW-1185">Reference proteome</keyword>
<protein>
    <recommendedName>
        <fullName evidence="6">NADP-dependent oxidoreductase domain-containing protein</fullName>
    </recommendedName>
</protein>
<dbReference type="Pfam" id="PF00248">
    <property type="entry name" value="Aldo_ket_red"/>
    <property type="match status" value="1"/>
</dbReference>
<dbReference type="GO" id="GO:0016616">
    <property type="term" value="F:oxidoreductase activity, acting on the CH-OH group of donors, NAD or NADP as acceptor"/>
    <property type="evidence" value="ECO:0007669"/>
    <property type="project" value="InterPro"/>
</dbReference>
<evidence type="ECO:0000256" key="5">
    <source>
        <dbReference type="PIRSR" id="PIRSR000097-3"/>
    </source>
</evidence>
<evidence type="ECO:0000256" key="2">
    <source>
        <dbReference type="ARBA" id="ARBA00023002"/>
    </source>
</evidence>
<dbReference type="AlphaFoldDB" id="A0AAV5JU14"/>
<dbReference type="PROSITE" id="PS00798">
    <property type="entry name" value="ALDOKETO_REDUCTASE_1"/>
    <property type="match status" value="1"/>
</dbReference>
<dbReference type="GO" id="GO:0044550">
    <property type="term" value="P:secondary metabolite biosynthetic process"/>
    <property type="evidence" value="ECO:0007669"/>
    <property type="project" value="UniProtKB-ARBA"/>
</dbReference>
<dbReference type="EMBL" id="BPVZ01000041">
    <property type="protein sequence ID" value="GKV14426.1"/>
    <property type="molecule type" value="Genomic_DNA"/>
</dbReference>
<evidence type="ECO:0000256" key="4">
    <source>
        <dbReference type="PIRSR" id="PIRSR000097-2"/>
    </source>
</evidence>
<dbReference type="Gene3D" id="3.20.20.100">
    <property type="entry name" value="NADP-dependent oxidoreductase domain"/>
    <property type="match status" value="1"/>
</dbReference>
<organism evidence="7 8">
    <name type="scientific">Rubroshorea leprosula</name>
    <dbReference type="NCBI Taxonomy" id="152421"/>
    <lineage>
        <taxon>Eukaryota</taxon>
        <taxon>Viridiplantae</taxon>
        <taxon>Streptophyta</taxon>
        <taxon>Embryophyta</taxon>
        <taxon>Tracheophyta</taxon>
        <taxon>Spermatophyta</taxon>
        <taxon>Magnoliopsida</taxon>
        <taxon>eudicotyledons</taxon>
        <taxon>Gunneridae</taxon>
        <taxon>Pentapetalae</taxon>
        <taxon>rosids</taxon>
        <taxon>malvids</taxon>
        <taxon>Malvales</taxon>
        <taxon>Dipterocarpaceae</taxon>
        <taxon>Rubroshorea</taxon>
    </lineage>
</organism>
<comment type="caution">
    <text evidence="7">The sequence shown here is derived from an EMBL/GenBank/DDBJ whole genome shotgun (WGS) entry which is preliminary data.</text>
</comment>
<accession>A0AAV5JU14</accession>
<evidence type="ECO:0000256" key="3">
    <source>
        <dbReference type="PIRSR" id="PIRSR000097-1"/>
    </source>
</evidence>
<evidence type="ECO:0000259" key="6">
    <source>
        <dbReference type="Pfam" id="PF00248"/>
    </source>
</evidence>
<feature type="active site" description="Proton donor" evidence="3">
    <location>
        <position position="63"/>
    </location>
</feature>
<dbReference type="FunFam" id="3.20.20.100:FF:000014">
    <property type="entry name" value="NAD(P)-linked oxidoreductase superfamily protein"/>
    <property type="match status" value="1"/>
</dbReference>
<dbReference type="InterPro" id="IPR020471">
    <property type="entry name" value="AKR"/>
</dbReference>
<name>A0AAV5JU14_9ROSI</name>
<proteinExistence type="predicted"/>
<gene>
    <name evidence="7" type="ORF">SLEP1_g25309</name>
</gene>
<keyword evidence="2" id="KW-0560">Oxidoreductase</keyword>
<dbReference type="InterPro" id="IPR023210">
    <property type="entry name" value="NADP_OxRdtase_dom"/>
</dbReference>
<feature type="binding site" evidence="4">
    <location>
        <position position="126"/>
    </location>
    <ligand>
        <name>substrate</name>
    </ligand>
</feature>
<dbReference type="PRINTS" id="PR00069">
    <property type="entry name" value="ALDKETRDTASE"/>
</dbReference>
<reference evidence="7 8" key="1">
    <citation type="journal article" date="2021" name="Commun. Biol.">
        <title>The genome of Shorea leprosula (Dipterocarpaceae) highlights the ecological relevance of drought in aseasonal tropical rainforests.</title>
        <authorList>
            <person name="Ng K.K.S."/>
            <person name="Kobayashi M.J."/>
            <person name="Fawcett J.A."/>
            <person name="Hatakeyama M."/>
            <person name="Paape T."/>
            <person name="Ng C.H."/>
            <person name="Ang C.C."/>
            <person name="Tnah L.H."/>
            <person name="Lee C.T."/>
            <person name="Nishiyama T."/>
            <person name="Sese J."/>
            <person name="O'Brien M.J."/>
            <person name="Copetti D."/>
            <person name="Mohd Noor M.I."/>
            <person name="Ong R.C."/>
            <person name="Putra M."/>
            <person name="Sireger I.Z."/>
            <person name="Indrioko S."/>
            <person name="Kosugi Y."/>
            <person name="Izuno A."/>
            <person name="Isagi Y."/>
            <person name="Lee S.L."/>
            <person name="Shimizu K.K."/>
        </authorList>
    </citation>
    <scope>NUCLEOTIDE SEQUENCE [LARGE SCALE GENOMIC DNA]</scope>
    <source>
        <strain evidence="7">214</strain>
    </source>
</reference>
<dbReference type="InterPro" id="IPR044497">
    <property type="entry name" value="AKR4A/B"/>
</dbReference>
<dbReference type="InterPro" id="IPR036812">
    <property type="entry name" value="NAD(P)_OxRdtase_dom_sf"/>
</dbReference>
<sequence>MGSSSDYASFKVPEYVLPSSGRRMPLLGFGTGTSPPVGPEATKQAILHAIKLGYRHFDTASMYQTEQPLGDAIREALSLGLIESRDDVFITTKVWPTEAHADLVVPALRKSLENLKFEYVDLYLIHWPVSAKPGDFVYPIRKEDFLPMDFKAVWGAMEECQRLGLTKSIGVSNFTIKKLTDILAFAKIPPAVNQVEINPVWQQKKLREFCRAHNIFLTAYAPLGAKGTLWGSNLVLESEVLKEIARAKGKTVGQICLRWAYEQGVSVVVKSFNHERMKENLEIFDWSLSEEELKKIEEIPQHRICRGEDYISSYGPYRTVEELWDGEL</sequence>